<feature type="compositionally biased region" description="Basic and acidic residues" evidence="1">
    <location>
        <begin position="216"/>
        <end position="231"/>
    </location>
</feature>
<feature type="compositionally biased region" description="Polar residues" evidence="1">
    <location>
        <begin position="199"/>
        <end position="215"/>
    </location>
</feature>
<dbReference type="AlphaFoldDB" id="A0A9N8H3Y5"/>
<feature type="region of interest" description="Disordered" evidence="1">
    <location>
        <begin position="145"/>
        <end position="259"/>
    </location>
</feature>
<evidence type="ECO:0000313" key="3">
    <source>
        <dbReference type="Proteomes" id="UP001153069"/>
    </source>
</evidence>
<comment type="caution">
    <text evidence="2">The sequence shown here is derived from an EMBL/GenBank/DDBJ whole genome shotgun (WGS) entry which is preliminary data.</text>
</comment>
<dbReference type="Proteomes" id="UP001153069">
    <property type="component" value="Unassembled WGS sequence"/>
</dbReference>
<keyword evidence="3" id="KW-1185">Reference proteome</keyword>
<feature type="compositionally biased region" description="Basic and acidic residues" evidence="1">
    <location>
        <begin position="170"/>
        <end position="183"/>
    </location>
</feature>
<feature type="compositionally biased region" description="Low complexity" evidence="1">
    <location>
        <begin position="145"/>
        <end position="158"/>
    </location>
</feature>
<reference evidence="2" key="1">
    <citation type="submission" date="2020-06" db="EMBL/GenBank/DDBJ databases">
        <authorList>
            <consortium name="Plant Systems Biology data submission"/>
        </authorList>
    </citation>
    <scope>NUCLEOTIDE SEQUENCE</scope>
    <source>
        <strain evidence="2">D6</strain>
    </source>
</reference>
<proteinExistence type="predicted"/>
<gene>
    <name evidence="2" type="ORF">SEMRO_49_G028470.1</name>
</gene>
<evidence type="ECO:0000313" key="2">
    <source>
        <dbReference type="EMBL" id="CAB9498927.1"/>
    </source>
</evidence>
<sequence length="259" mass="28968">MHAMGDSHRCPTGSTVTEGDRHDALEQTETDYNADNDLHAFAAAQQQHAVEEPSEAYPKALQFSQDDQTCVSSITDLRSVQYQNMIYPSLHSIPDDKTVEDLFQRGRKPKSHQQNSPGGMEGNKMVALMLLEELKDMPWNHASLRSDSVSAVSDSQQSPAKKGTTIMEKTPSDQHGDQQKENPRQTPETKSSLEDDTATDGSKTSTVLSASNKSRAQPENEGRSEASWDGKNHKRRFSFRSKWQWLPRPLLSAARNDNR</sequence>
<name>A0A9N8H3Y5_9STRA</name>
<protein>
    <submittedName>
        <fullName evidence="2">Uncharacterized protein</fullName>
    </submittedName>
</protein>
<evidence type="ECO:0000256" key="1">
    <source>
        <dbReference type="SAM" id="MobiDB-lite"/>
    </source>
</evidence>
<organism evidence="2 3">
    <name type="scientific">Seminavis robusta</name>
    <dbReference type="NCBI Taxonomy" id="568900"/>
    <lineage>
        <taxon>Eukaryota</taxon>
        <taxon>Sar</taxon>
        <taxon>Stramenopiles</taxon>
        <taxon>Ochrophyta</taxon>
        <taxon>Bacillariophyta</taxon>
        <taxon>Bacillariophyceae</taxon>
        <taxon>Bacillariophycidae</taxon>
        <taxon>Naviculales</taxon>
        <taxon>Naviculaceae</taxon>
        <taxon>Seminavis</taxon>
    </lineage>
</organism>
<dbReference type="EMBL" id="CAICTM010000049">
    <property type="protein sequence ID" value="CAB9498927.1"/>
    <property type="molecule type" value="Genomic_DNA"/>
</dbReference>
<accession>A0A9N8H3Y5</accession>
<feature type="region of interest" description="Disordered" evidence="1">
    <location>
        <begin position="1"/>
        <end position="29"/>
    </location>
</feature>